<dbReference type="FunFam" id="2.60.120.260:FF:000071">
    <property type="entry name" value="Ephrin type-B receptor 4"/>
    <property type="match status" value="1"/>
</dbReference>
<dbReference type="Pfam" id="PF01404">
    <property type="entry name" value="Ephrin_lbd"/>
    <property type="match status" value="1"/>
</dbReference>
<feature type="compositionally biased region" description="Low complexity" evidence="6">
    <location>
        <begin position="240"/>
        <end position="251"/>
    </location>
</feature>
<dbReference type="GO" id="GO:0030425">
    <property type="term" value="C:dendrite"/>
    <property type="evidence" value="ECO:0007669"/>
    <property type="project" value="TreeGrafter"/>
</dbReference>
<dbReference type="GO" id="GO:0007411">
    <property type="term" value="P:axon guidance"/>
    <property type="evidence" value="ECO:0007669"/>
    <property type="project" value="TreeGrafter"/>
</dbReference>
<feature type="region of interest" description="Disordered" evidence="6">
    <location>
        <begin position="226"/>
        <end position="287"/>
    </location>
</feature>
<feature type="signal peptide" evidence="7">
    <location>
        <begin position="1"/>
        <end position="23"/>
    </location>
</feature>
<dbReference type="PANTHER" id="PTHR46877">
    <property type="entry name" value="EPH RECEPTOR A5"/>
    <property type="match status" value="1"/>
</dbReference>
<comment type="caution">
    <text evidence="9">The sequence shown here is derived from an EMBL/GenBank/DDBJ whole genome shotgun (WGS) entry which is preliminary data.</text>
</comment>
<name>A0A9D3MN98_ANGAN</name>
<dbReference type="GO" id="GO:0005005">
    <property type="term" value="F:transmembrane-ephrin receptor activity"/>
    <property type="evidence" value="ECO:0007669"/>
    <property type="project" value="TreeGrafter"/>
</dbReference>
<dbReference type="PANTHER" id="PTHR46877:SF19">
    <property type="entry name" value="RECEPTOR PROTEIN-TYROSINE KINASE"/>
    <property type="match status" value="1"/>
</dbReference>
<keyword evidence="3" id="KW-0067">ATP-binding</keyword>
<accession>A0A9D3MN98</accession>
<feature type="chain" id="PRO_5039455723" description="Eph LBD domain-containing protein" evidence="7">
    <location>
        <begin position="24"/>
        <end position="287"/>
    </location>
</feature>
<evidence type="ECO:0000313" key="10">
    <source>
        <dbReference type="Proteomes" id="UP001044222"/>
    </source>
</evidence>
<dbReference type="SUPFAM" id="SSF49785">
    <property type="entry name" value="Galactose-binding domain-like"/>
    <property type="match status" value="1"/>
</dbReference>
<keyword evidence="10" id="KW-1185">Reference proteome</keyword>
<comment type="subcellular location">
    <subcellularLocation>
        <location evidence="1">Membrane</location>
        <topology evidence="1">Single-pass membrane protein</topology>
    </subcellularLocation>
</comment>
<gene>
    <name evidence="9" type="ORF">ANANG_G00057590</name>
</gene>
<evidence type="ECO:0000256" key="7">
    <source>
        <dbReference type="SAM" id="SignalP"/>
    </source>
</evidence>
<dbReference type="InterPro" id="IPR001090">
    <property type="entry name" value="Ephrin_rcpt_lig-bd_dom"/>
</dbReference>
<keyword evidence="7" id="KW-0732">Signal</keyword>
<evidence type="ECO:0000256" key="2">
    <source>
        <dbReference type="ARBA" id="ARBA00022741"/>
    </source>
</evidence>
<reference evidence="9" key="1">
    <citation type="submission" date="2021-01" db="EMBL/GenBank/DDBJ databases">
        <title>A chromosome-scale assembly of European eel, Anguilla anguilla.</title>
        <authorList>
            <person name="Henkel C."/>
            <person name="Jong-Raadsen S.A."/>
            <person name="Dufour S."/>
            <person name="Weltzien F.-A."/>
            <person name="Palstra A.P."/>
            <person name="Pelster B."/>
            <person name="Spaink H.P."/>
            <person name="Van Den Thillart G.E."/>
            <person name="Jansen H."/>
            <person name="Zahm M."/>
            <person name="Klopp C."/>
            <person name="Cedric C."/>
            <person name="Louis A."/>
            <person name="Berthelot C."/>
            <person name="Parey E."/>
            <person name="Roest Crollius H."/>
            <person name="Montfort J."/>
            <person name="Robinson-Rechavi M."/>
            <person name="Bucao C."/>
            <person name="Bouchez O."/>
            <person name="Gislard M."/>
            <person name="Lluch J."/>
            <person name="Milhes M."/>
            <person name="Lampietro C."/>
            <person name="Lopez Roques C."/>
            <person name="Donnadieu C."/>
            <person name="Braasch I."/>
            <person name="Desvignes T."/>
            <person name="Postlethwait J."/>
            <person name="Bobe J."/>
            <person name="Guiguen Y."/>
            <person name="Dirks R."/>
        </authorList>
    </citation>
    <scope>NUCLEOTIDE SEQUENCE</scope>
    <source>
        <strain evidence="9">Tag_6206</strain>
        <tissue evidence="9">Liver</tissue>
    </source>
</reference>
<evidence type="ECO:0000256" key="4">
    <source>
        <dbReference type="ARBA" id="ARBA00023136"/>
    </source>
</evidence>
<dbReference type="GO" id="GO:0005524">
    <property type="term" value="F:ATP binding"/>
    <property type="evidence" value="ECO:0007669"/>
    <property type="project" value="UniProtKB-KW"/>
</dbReference>
<dbReference type="InterPro" id="IPR008979">
    <property type="entry name" value="Galactose-bd-like_sf"/>
</dbReference>
<dbReference type="PROSITE" id="PS51550">
    <property type="entry name" value="EPH_LBD"/>
    <property type="match status" value="1"/>
</dbReference>
<keyword evidence="2" id="KW-0547">Nucleotide-binding</keyword>
<sequence>MEHVQWTVIAALLFVGALRLSTAEEEVLMNTKLETSDLKWTIYPQSDPEWEEVSGLDEEGNSVRTYQVCPTDSSGNHWLRSTLIQRRGATQVYAELRFTMMECSSLPSHHRSCKETFNLFYYQADSDEATPDHPSWMENPYTKVDTVAADFLLRKGGERKSNVKTLRLGPLSKRGFYLAFQAQGACMALLSVRVFFKKCPALTRAFSYFPRRCRTRWCSRRRAAAWSTPSSPAPSPPRPTCSAARTASGWTTPPPAAPARPATSPWTQTSLPRCSARGGGRGAGVCL</sequence>
<organism evidence="9 10">
    <name type="scientific">Anguilla anguilla</name>
    <name type="common">European freshwater eel</name>
    <name type="synonym">Muraena anguilla</name>
    <dbReference type="NCBI Taxonomy" id="7936"/>
    <lineage>
        <taxon>Eukaryota</taxon>
        <taxon>Metazoa</taxon>
        <taxon>Chordata</taxon>
        <taxon>Craniata</taxon>
        <taxon>Vertebrata</taxon>
        <taxon>Euteleostomi</taxon>
        <taxon>Actinopterygii</taxon>
        <taxon>Neopterygii</taxon>
        <taxon>Teleostei</taxon>
        <taxon>Anguilliformes</taxon>
        <taxon>Anguillidae</taxon>
        <taxon>Anguilla</taxon>
    </lineage>
</organism>
<feature type="compositionally biased region" description="Gly residues" evidence="6">
    <location>
        <begin position="277"/>
        <end position="287"/>
    </location>
</feature>
<dbReference type="GO" id="GO:0005886">
    <property type="term" value="C:plasma membrane"/>
    <property type="evidence" value="ECO:0007669"/>
    <property type="project" value="TreeGrafter"/>
</dbReference>
<evidence type="ECO:0000256" key="3">
    <source>
        <dbReference type="ARBA" id="ARBA00022840"/>
    </source>
</evidence>
<protein>
    <recommendedName>
        <fullName evidence="8">Eph LBD domain-containing protein</fullName>
    </recommendedName>
</protein>
<dbReference type="AlphaFoldDB" id="A0A9D3MN98"/>
<dbReference type="SMART" id="SM00615">
    <property type="entry name" value="EPH_lbd"/>
    <property type="match status" value="1"/>
</dbReference>
<evidence type="ECO:0000256" key="5">
    <source>
        <dbReference type="ARBA" id="ARBA00023170"/>
    </source>
</evidence>
<proteinExistence type="predicted"/>
<evidence type="ECO:0000256" key="1">
    <source>
        <dbReference type="ARBA" id="ARBA00004167"/>
    </source>
</evidence>
<evidence type="ECO:0000313" key="9">
    <source>
        <dbReference type="EMBL" id="KAG5851979.1"/>
    </source>
</evidence>
<dbReference type="Gene3D" id="2.60.120.260">
    <property type="entry name" value="Galactose-binding domain-like"/>
    <property type="match status" value="1"/>
</dbReference>
<keyword evidence="5" id="KW-0675">Receptor</keyword>
<evidence type="ECO:0000259" key="8">
    <source>
        <dbReference type="PROSITE" id="PS51550"/>
    </source>
</evidence>
<evidence type="ECO:0000256" key="6">
    <source>
        <dbReference type="SAM" id="MobiDB-lite"/>
    </source>
</evidence>
<dbReference type="EMBL" id="JAFIRN010000003">
    <property type="protein sequence ID" value="KAG5851979.1"/>
    <property type="molecule type" value="Genomic_DNA"/>
</dbReference>
<dbReference type="Proteomes" id="UP001044222">
    <property type="component" value="Unassembled WGS sequence"/>
</dbReference>
<feature type="domain" description="Eph LBD" evidence="8">
    <location>
        <begin position="25"/>
        <end position="204"/>
    </location>
</feature>
<keyword evidence="4" id="KW-0472">Membrane</keyword>
<dbReference type="InterPro" id="IPR050449">
    <property type="entry name" value="Ephrin_rcpt_TKs"/>
</dbReference>